<accession>A0A4P8C406</accession>
<feature type="transmembrane region" description="Helical" evidence="1">
    <location>
        <begin position="233"/>
        <end position="253"/>
    </location>
</feature>
<dbReference type="AlphaFoldDB" id="A0A4P8C406"/>
<feature type="transmembrane region" description="Helical" evidence="1">
    <location>
        <begin position="90"/>
        <end position="111"/>
    </location>
</feature>
<organism evidence="2 3">
    <name type="scientific">Escherichia coli O145:NM</name>
    <dbReference type="NCBI Taxonomy" id="991919"/>
    <lineage>
        <taxon>Bacteria</taxon>
        <taxon>Pseudomonadati</taxon>
        <taxon>Pseudomonadota</taxon>
        <taxon>Gammaproteobacteria</taxon>
        <taxon>Enterobacterales</taxon>
        <taxon>Enterobacteriaceae</taxon>
        <taxon>Escherichia</taxon>
    </lineage>
</organism>
<feature type="transmembrane region" description="Helical" evidence="1">
    <location>
        <begin position="168"/>
        <end position="186"/>
    </location>
</feature>
<feature type="transmembrane region" description="Helical" evidence="1">
    <location>
        <begin position="123"/>
        <end position="148"/>
    </location>
</feature>
<keyword evidence="1" id="KW-0812">Transmembrane</keyword>
<name>A0A4P8C406_ECOLX</name>
<evidence type="ECO:0000313" key="3">
    <source>
        <dbReference type="Proteomes" id="UP000310529"/>
    </source>
</evidence>
<dbReference type="EMBL" id="CP031919">
    <property type="protein sequence ID" value="QCH93230.1"/>
    <property type="molecule type" value="Genomic_DNA"/>
</dbReference>
<feature type="transmembrane region" description="Helical" evidence="1">
    <location>
        <begin position="7"/>
        <end position="25"/>
    </location>
</feature>
<proteinExistence type="predicted"/>
<protein>
    <submittedName>
        <fullName evidence="2">O145 family O-antigen flippase</fullName>
    </submittedName>
</protein>
<dbReference type="RefSeq" id="WP_001022095.1">
    <property type="nucleotide sequence ID" value="NZ_CP031919.1"/>
</dbReference>
<feature type="transmembrane region" description="Helical" evidence="1">
    <location>
        <begin position="67"/>
        <end position="84"/>
    </location>
</feature>
<reference evidence="2 3" key="1">
    <citation type="submission" date="2018-08" db="EMBL/GenBank/DDBJ databases">
        <title>Food and Water Consortium WGS.</title>
        <authorList>
            <person name="Tyson S."/>
            <person name="Peterson C.-L."/>
            <person name="Olson A."/>
            <person name="Tyler S."/>
            <person name="Cabral J."/>
            <person name="Lynch T."/>
            <person name="Knox N."/>
            <person name="Van Domselaar G."/>
            <person name="Graham M."/>
        </authorList>
    </citation>
    <scope>NUCLEOTIDE SEQUENCE [LARGE SCALE GENOMIC DNA]</scope>
    <source>
        <strain evidence="2 3">FWSEC0002</strain>
    </source>
</reference>
<dbReference type="Proteomes" id="UP000310529">
    <property type="component" value="Chromosome"/>
</dbReference>
<keyword evidence="1" id="KW-1133">Transmembrane helix</keyword>
<gene>
    <name evidence="2" type="ORF">CCU01_010350</name>
</gene>
<evidence type="ECO:0000256" key="1">
    <source>
        <dbReference type="SAM" id="Phobius"/>
    </source>
</evidence>
<sequence>MNIKKDKFINGVLFFWLIISSLYYLNAIFSGVDTLKYNEDLTQKIIKYIVCLVISLSILFIYKKFNYFFVLFFFLFLSVASALFSGAVTIYATTMLIIATMISFCLIIPLFSYNMVKVNRVLLWTGVIVGTISVLELTVFYNYMVSYWAATDGIRSISSLLNPTNSGAYSAIIILIALVTNIKSLFKRALFLIMPMITLISSGSRTAWLSLGMTLLLTVVLRDSASIRLRKKIFTLASIGTVCGALYAIFYMGSISGIESQYRGLNTYTASIRVENFLTYLNLVDLNMLLPDFLDKNINLISDNFYLVMFNYAGLIGFFIVLLILLLLIFWNIQFKIFNELMAEDIAIWRVVFIYFLISGLSNSFINSFPVNQLFFISCGYYIYKYKLVKSSIGR</sequence>
<feature type="transmembrane region" description="Helical" evidence="1">
    <location>
        <begin position="304"/>
        <end position="329"/>
    </location>
</feature>
<feature type="transmembrane region" description="Helical" evidence="1">
    <location>
        <begin position="45"/>
        <end position="62"/>
    </location>
</feature>
<feature type="transmembrane region" description="Helical" evidence="1">
    <location>
        <begin position="341"/>
        <end position="358"/>
    </location>
</feature>
<evidence type="ECO:0000313" key="2">
    <source>
        <dbReference type="EMBL" id="QCH93230.1"/>
    </source>
</evidence>
<keyword evidence="1" id="KW-0472">Membrane</keyword>